<dbReference type="OrthoDB" id="3542292at2759"/>
<feature type="transmembrane region" description="Helical" evidence="3">
    <location>
        <begin position="578"/>
        <end position="599"/>
    </location>
</feature>
<keyword evidence="6" id="KW-1185">Reference proteome</keyword>
<dbReference type="Proteomes" id="UP000708208">
    <property type="component" value="Unassembled WGS sequence"/>
</dbReference>
<organism evidence="5 6">
    <name type="scientific">Allacma fusca</name>
    <dbReference type="NCBI Taxonomy" id="39272"/>
    <lineage>
        <taxon>Eukaryota</taxon>
        <taxon>Metazoa</taxon>
        <taxon>Ecdysozoa</taxon>
        <taxon>Arthropoda</taxon>
        <taxon>Hexapoda</taxon>
        <taxon>Collembola</taxon>
        <taxon>Symphypleona</taxon>
        <taxon>Sminthuridae</taxon>
        <taxon>Allacma</taxon>
    </lineage>
</organism>
<proteinExistence type="predicted"/>
<dbReference type="PROSITE" id="PS00928">
    <property type="entry name" value="TREHALASE_2"/>
    <property type="match status" value="1"/>
</dbReference>
<name>A0A8J2L9T3_9HEXA</name>
<evidence type="ECO:0000256" key="3">
    <source>
        <dbReference type="SAM" id="Phobius"/>
    </source>
</evidence>
<keyword evidence="3" id="KW-0472">Membrane</keyword>
<sequence length="658" mass="76162">MLKYLMNVILVLDCLLLTIAVQASEHPPPCDSNIYCYGDLLHTVQMARIYKDSKTFVDMKLKFPPDQVRENFESFKKTHSNITKNELQKFVESNFDPEGSEFEEWYPSDWKEKPAFLARIKDPNYRGWAMKIHEFWKELGRKIKEDVKHRPELYSMIYVSNPVIVPGGRFREIFYWDSYWIFEGLLLSEMHDTVKGMLKNFLEMVDSIGYVPNGGRVYFERSQPPLLIPMFKIYLDATKDIEFLRSSLPTLVKEFDFWMNNRTVQITRKGKNYTLARYNVELTGPRPESYREDYELAEHLGTEEEKEELYFNLKAGAESGWDFSSRWYRLPPGVTTGSLGYTKTRDISPVDLNSFLYLNAKLLAEFHQMVGDSQKATEYENIANEWRMMINEVLWDDELGSWFDYDIVQDELRKEFYPTNIVPLWAGAQPSNSTVHRLLTYLRSLKVLKFPGGVPTSTEQSGEQWDYPNGWPPLQHLLVEALEQSGDAEAKELAFELAERWIESNYIAFYQSQPHHMFEKYDVSVKGLRGGGGEYDVVVGFGWSNGVVLDFLNRYGDRLFTKNQRAQIAGASSAMSPVLTTSVSLCGIIILLASIYGIIEVGRRLRSGNCDGRHPSRDRFPGYWYGSLASPQPQTQLIMHNNDKTMPEATQLHPQIHK</sequence>
<dbReference type="GO" id="GO:0005993">
    <property type="term" value="P:trehalose catabolic process"/>
    <property type="evidence" value="ECO:0007669"/>
    <property type="project" value="TreeGrafter"/>
</dbReference>
<keyword evidence="3" id="KW-0812">Transmembrane</keyword>
<evidence type="ECO:0000256" key="2">
    <source>
        <dbReference type="ARBA" id="ARBA00031637"/>
    </source>
</evidence>
<dbReference type="InterPro" id="IPR018232">
    <property type="entry name" value="Glyco_hydro_37_CS"/>
</dbReference>
<dbReference type="Pfam" id="PF01204">
    <property type="entry name" value="Trehalase"/>
    <property type="match status" value="1"/>
</dbReference>
<dbReference type="InterPro" id="IPR001661">
    <property type="entry name" value="Glyco_hydro_37"/>
</dbReference>
<reference evidence="5" key="1">
    <citation type="submission" date="2021-06" db="EMBL/GenBank/DDBJ databases">
        <authorList>
            <person name="Hodson N. C."/>
            <person name="Mongue J. A."/>
            <person name="Jaron S. K."/>
        </authorList>
    </citation>
    <scope>NUCLEOTIDE SEQUENCE</scope>
</reference>
<evidence type="ECO:0000313" key="6">
    <source>
        <dbReference type="Proteomes" id="UP000708208"/>
    </source>
</evidence>
<keyword evidence="3" id="KW-1133">Transmembrane helix</keyword>
<dbReference type="PANTHER" id="PTHR23403">
    <property type="entry name" value="TREHALASE"/>
    <property type="match status" value="1"/>
</dbReference>
<dbReference type="PANTHER" id="PTHR23403:SF1">
    <property type="entry name" value="TREHALASE"/>
    <property type="match status" value="1"/>
</dbReference>
<protein>
    <recommendedName>
        <fullName evidence="2">Alpha,alpha-trehalose glucohydrolase</fullName>
    </recommendedName>
</protein>
<comment type="caution">
    <text evidence="5">The sequence shown here is derived from an EMBL/GenBank/DDBJ whole genome shotgun (WGS) entry which is preliminary data.</text>
</comment>
<evidence type="ECO:0000256" key="1">
    <source>
        <dbReference type="ARBA" id="ARBA00001576"/>
    </source>
</evidence>
<comment type="catalytic activity">
    <reaction evidence="1">
        <text>alpha,alpha-trehalose + H2O = alpha-D-glucose + beta-D-glucose</text>
        <dbReference type="Rhea" id="RHEA:32675"/>
        <dbReference type="ChEBI" id="CHEBI:15377"/>
        <dbReference type="ChEBI" id="CHEBI:15903"/>
        <dbReference type="ChEBI" id="CHEBI:16551"/>
        <dbReference type="ChEBI" id="CHEBI:17925"/>
        <dbReference type="EC" id="3.2.1.28"/>
    </reaction>
</comment>
<evidence type="ECO:0000313" key="5">
    <source>
        <dbReference type="EMBL" id="CAG7827958.1"/>
    </source>
</evidence>
<feature type="chain" id="PRO_5035297096" description="Alpha,alpha-trehalose glucohydrolase" evidence="4">
    <location>
        <begin position="24"/>
        <end position="658"/>
    </location>
</feature>
<accession>A0A8J2L9T3</accession>
<dbReference type="AlphaFoldDB" id="A0A8J2L9T3"/>
<evidence type="ECO:0000256" key="4">
    <source>
        <dbReference type="SAM" id="SignalP"/>
    </source>
</evidence>
<dbReference type="GO" id="GO:0004555">
    <property type="term" value="F:alpha,alpha-trehalase activity"/>
    <property type="evidence" value="ECO:0007669"/>
    <property type="project" value="UniProtKB-EC"/>
</dbReference>
<feature type="signal peptide" evidence="4">
    <location>
        <begin position="1"/>
        <end position="23"/>
    </location>
</feature>
<dbReference type="EMBL" id="CAJVCH010545534">
    <property type="protein sequence ID" value="CAG7827958.1"/>
    <property type="molecule type" value="Genomic_DNA"/>
</dbReference>
<keyword evidence="4" id="KW-0732">Signal</keyword>
<gene>
    <name evidence="5" type="ORF">AFUS01_LOCUS37913</name>
</gene>